<organism evidence="2 3">
    <name type="scientific">Immersiella caudata</name>
    <dbReference type="NCBI Taxonomy" id="314043"/>
    <lineage>
        <taxon>Eukaryota</taxon>
        <taxon>Fungi</taxon>
        <taxon>Dikarya</taxon>
        <taxon>Ascomycota</taxon>
        <taxon>Pezizomycotina</taxon>
        <taxon>Sordariomycetes</taxon>
        <taxon>Sordariomycetidae</taxon>
        <taxon>Sordariales</taxon>
        <taxon>Lasiosphaeriaceae</taxon>
        <taxon>Immersiella</taxon>
    </lineage>
</organism>
<dbReference type="AlphaFoldDB" id="A0AA40BXG8"/>
<sequence length="454" mass="51225">MRRWLPPLRSWRATRVQTPRLALGRRCFTSRAVEHVQVSTASAGEITVSLHNTEEHSSTSPLVLWIPPCSFCDGYDPAGLVPPRWLVEFPTVTLNYRWPGLFEDPKSAYSSTPRQWPMPLHDISFGYQWVLQHLAPADLARRDIYVYGSYLGASLAASLALTESHAHEPMAIRGLIAYNGIYNWTTFLPDHPVNKPRDPPKGKKRFLPTLEDEPPPDPQPNNPFHLLRQQSPLLFHDPSNLFDPFASPTLFFRTSGLLVPPDFHSSALDPVPSAFTSAVDALSSGRTLQSSLENENETTRASRKAYLTFPPRKSTLQIPPTLLLYDPPPPSYHTKSRSRLTTKRKRPEPKADSFQAQASGLANSMIRSVEMFELKDRMKWDSTYEDPEVRVEEAERRVNVVEVEKYAEDGRDQGLEVLDLNAEGEGVARGWLRGRCDGEGDERFDVGEGVQRLS</sequence>
<feature type="compositionally biased region" description="Basic and acidic residues" evidence="1">
    <location>
        <begin position="192"/>
        <end position="201"/>
    </location>
</feature>
<proteinExistence type="predicted"/>
<dbReference type="SUPFAM" id="SSF53474">
    <property type="entry name" value="alpha/beta-Hydrolases"/>
    <property type="match status" value="1"/>
</dbReference>
<keyword evidence="3" id="KW-1185">Reference proteome</keyword>
<evidence type="ECO:0000313" key="2">
    <source>
        <dbReference type="EMBL" id="KAK0617225.1"/>
    </source>
</evidence>
<evidence type="ECO:0000256" key="1">
    <source>
        <dbReference type="SAM" id="MobiDB-lite"/>
    </source>
</evidence>
<dbReference type="Proteomes" id="UP001175000">
    <property type="component" value="Unassembled WGS sequence"/>
</dbReference>
<feature type="region of interest" description="Disordered" evidence="1">
    <location>
        <begin position="287"/>
        <end position="355"/>
    </location>
</feature>
<name>A0AA40BXG8_9PEZI</name>
<comment type="caution">
    <text evidence="2">The sequence shown here is derived from an EMBL/GenBank/DDBJ whole genome shotgun (WGS) entry which is preliminary data.</text>
</comment>
<evidence type="ECO:0000313" key="3">
    <source>
        <dbReference type="Proteomes" id="UP001175000"/>
    </source>
</evidence>
<reference evidence="2" key="1">
    <citation type="submission" date="2023-06" db="EMBL/GenBank/DDBJ databases">
        <title>Genome-scale phylogeny and comparative genomics of the fungal order Sordariales.</title>
        <authorList>
            <consortium name="Lawrence Berkeley National Laboratory"/>
            <person name="Hensen N."/>
            <person name="Bonometti L."/>
            <person name="Westerberg I."/>
            <person name="Brannstrom I.O."/>
            <person name="Guillou S."/>
            <person name="Cros-Aarteil S."/>
            <person name="Calhoun S."/>
            <person name="Haridas S."/>
            <person name="Kuo A."/>
            <person name="Mondo S."/>
            <person name="Pangilinan J."/>
            <person name="Riley R."/>
            <person name="Labutti K."/>
            <person name="Andreopoulos B."/>
            <person name="Lipzen A."/>
            <person name="Chen C."/>
            <person name="Yanf M."/>
            <person name="Daum C."/>
            <person name="Ng V."/>
            <person name="Clum A."/>
            <person name="Steindorff A."/>
            <person name="Ohm R."/>
            <person name="Martin F."/>
            <person name="Silar P."/>
            <person name="Natvig D."/>
            <person name="Lalanne C."/>
            <person name="Gautier V."/>
            <person name="Ament-Velasquez S.L."/>
            <person name="Kruys A."/>
            <person name="Hutchinson M.I."/>
            <person name="Powell A.J."/>
            <person name="Barry K."/>
            <person name="Miller A.N."/>
            <person name="Grigoriev I.V."/>
            <person name="Debuchy R."/>
            <person name="Gladieux P."/>
            <person name="Thoren M.H."/>
            <person name="Johannesson H."/>
        </authorList>
    </citation>
    <scope>NUCLEOTIDE SEQUENCE</scope>
    <source>
        <strain evidence="2">CBS 606.72</strain>
    </source>
</reference>
<feature type="compositionally biased region" description="Basic residues" evidence="1">
    <location>
        <begin position="334"/>
        <end position="347"/>
    </location>
</feature>
<dbReference type="EMBL" id="JAULSU010000005">
    <property type="protein sequence ID" value="KAK0617225.1"/>
    <property type="molecule type" value="Genomic_DNA"/>
</dbReference>
<protein>
    <recommendedName>
        <fullName evidence="4">Alpha/beta-hydrolase</fullName>
    </recommendedName>
</protein>
<accession>A0AA40BXG8</accession>
<gene>
    <name evidence="2" type="ORF">B0T14DRAFT_556508</name>
</gene>
<evidence type="ECO:0008006" key="4">
    <source>
        <dbReference type="Google" id="ProtNLM"/>
    </source>
</evidence>
<dbReference type="Gene3D" id="3.40.50.1820">
    <property type="entry name" value="alpha/beta hydrolase"/>
    <property type="match status" value="1"/>
</dbReference>
<dbReference type="InterPro" id="IPR029058">
    <property type="entry name" value="AB_hydrolase_fold"/>
</dbReference>
<feature type="region of interest" description="Disordered" evidence="1">
    <location>
        <begin position="192"/>
        <end position="221"/>
    </location>
</feature>